<evidence type="ECO:0000256" key="5">
    <source>
        <dbReference type="ARBA" id="ARBA00023004"/>
    </source>
</evidence>
<dbReference type="PROSITE" id="PS51007">
    <property type="entry name" value="CYTC"/>
    <property type="match status" value="1"/>
</dbReference>
<evidence type="ECO:0000313" key="10">
    <source>
        <dbReference type="Proteomes" id="UP000199233"/>
    </source>
</evidence>
<dbReference type="PANTHER" id="PTHR40942">
    <property type="match status" value="1"/>
</dbReference>
<dbReference type="InterPro" id="IPR002323">
    <property type="entry name" value="Cyt_CIE"/>
</dbReference>
<keyword evidence="7" id="KW-1133">Transmembrane helix</keyword>
<protein>
    <submittedName>
        <fullName evidence="9">Cytochrome c5</fullName>
    </submittedName>
</protein>
<dbReference type="STRING" id="489703.SAMN04488038_107189"/>
<evidence type="ECO:0000256" key="3">
    <source>
        <dbReference type="ARBA" id="ARBA00022723"/>
    </source>
</evidence>
<accession>A0A1H9GTB1</accession>
<dbReference type="Pfam" id="PF13442">
    <property type="entry name" value="Cytochrome_CBB3"/>
    <property type="match status" value="1"/>
</dbReference>
<feature type="domain" description="Cytochrome c" evidence="8">
    <location>
        <begin position="78"/>
        <end position="160"/>
    </location>
</feature>
<sequence length="162" mass="16680">MANQNHDKVFMINFGAVLAVLFGIFFICIIAARLLDTGEGHADAAALARLEARIKPAGTVVTDPAVLVKAAAAAQAARPAMSGEEVYGKVCTGCHATGVMNAPKVGDKAVWGERLKTQGGVDGLVQKAISGLNAMPPRGGDGSLSDDEIKGAVEHMLKQTGL</sequence>
<dbReference type="Proteomes" id="UP000199233">
    <property type="component" value="Unassembled WGS sequence"/>
</dbReference>
<evidence type="ECO:0000256" key="2">
    <source>
        <dbReference type="ARBA" id="ARBA00022617"/>
    </source>
</evidence>
<keyword evidence="3 6" id="KW-0479">Metal-binding</keyword>
<dbReference type="EMBL" id="FOFS01000007">
    <property type="protein sequence ID" value="SEQ53228.1"/>
    <property type="molecule type" value="Genomic_DNA"/>
</dbReference>
<dbReference type="Gene3D" id="1.10.760.10">
    <property type="entry name" value="Cytochrome c-like domain"/>
    <property type="match status" value="1"/>
</dbReference>
<keyword evidence="1" id="KW-0813">Transport</keyword>
<gene>
    <name evidence="9" type="ORF">SAMN04488038_107189</name>
</gene>
<evidence type="ECO:0000256" key="6">
    <source>
        <dbReference type="PROSITE-ProRule" id="PRU00433"/>
    </source>
</evidence>
<evidence type="ECO:0000256" key="4">
    <source>
        <dbReference type="ARBA" id="ARBA00022982"/>
    </source>
</evidence>
<feature type="transmembrane region" description="Helical" evidence="7">
    <location>
        <begin position="12"/>
        <end position="32"/>
    </location>
</feature>
<evidence type="ECO:0000256" key="7">
    <source>
        <dbReference type="SAM" id="Phobius"/>
    </source>
</evidence>
<dbReference type="PANTHER" id="PTHR40942:SF4">
    <property type="entry name" value="CYTOCHROME C5"/>
    <property type="match status" value="1"/>
</dbReference>
<dbReference type="InterPro" id="IPR009056">
    <property type="entry name" value="Cyt_c-like_dom"/>
</dbReference>
<dbReference type="GO" id="GO:0020037">
    <property type="term" value="F:heme binding"/>
    <property type="evidence" value="ECO:0007669"/>
    <property type="project" value="InterPro"/>
</dbReference>
<evidence type="ECO:0000256" key="1">
    <source>
        <dbReference type="ARBA" id="ARBA00022448"/>
    </source>
</evidence>
<dbReference type="GO" id="GO:0009055">
    <property type="term" value="F:electron transfer activity"/>
    <property type="evidence" value="ECO:0007669"/>
    <property type="project" value="InterPro"/>
</dbReference>
<dbReference type="InterPro" id="IPR036909">
    <property type="entry name" value="Cyt_c-like_dom_sf"/>
</dbReference>
<keyword evidence="7" id="KW-0472">Membrane</keyword>
<proteinExistence type="predicted"/>
<dbReference type="SUPFAM" id="SSF46626">
    <property type="entry name" value="Cytochrome c"/>
    <property type="match status" value="1"/>
</dbReference>
<keyword evidence="5 6" id="KW-0408">Iron</keyword>
<keyword evidence="4" id="KW-0249">Electron transport</keyword>
<keyword evidence="7" id="KW-0812">Transmembrane</keyword>
<organism evidence="9 10">
    <name type="scientific">Solimonas aquatica</name>
    <dbReference type="NCBI Taxonomy" id="489703"/>
    <lineage>
        <taxon>Bacteria</taxon>
        <taxon>Pseudomonadati</taxon>
        <taxon>Pseudomonadota</taxon>
        <taxon>Gammaproteobacteria</taxon>
        <taxon>Nevskiales</taxon>
        <taxon>Nevskiaceae</taxon>
        <taxon>Solimonas</taxon>
    </lineage>
</organism>
<dbReference type="PRINTS" id="PR00607">
    <property type="entry name" value="CYTCHROMECIE"/>
</dbReference>
<keyword evidence="2 6" id="KW-0349">Heme</keyword>
<reference evidence="10" key="1">
    <citation type="submission" date="2016-10" db="EMBL/GenBank/DDBJ databases">
        <authorList>
            <person name="Varghese N."/>
            <person name="Submissions S."/>
        </authorList>
    </citation>
    <scope>NUCLEOTIDE SEQUENCE [LARGE SCALE GENOMIC DNA]</scope>
    <source>
        <strain evidence="10">DSM 25927</strain>
    </source>
</reference>
<evidence type="ECO:0000259" key="8">
    <source>
        <dbReference type="PROSITE" id="PS51007"/>
    </source>
</evidence>
<dbReference type="AlphaFoldDB" id="A0A1H9GTB1"/>
<keyword evidence="10" id="KW-1185">Reference proteome</keyword>
<evidence type="ECO:0000313" key="9">
    <source>
        <dbReference type="EMBL" id="SEQ53228.1"/>
    </source>
</evidence>
<dbReference type="GO" id="GO:0005506">
    <property type="term" value="F:iron ion binding"/>
    <property type="evidence" value="ECO:0007669"/>
    <property type="project" value="InterPro"/>
</dbReference>
<name>A0A1H9GTB1_9GAMM</name>